<name>A0ACB8SZB5_9AGAM</name>
<gene>
    <name evidence="1" type="ORF">BV25DRAFT_705953</name>
</gene>
<dbReference type="EMBL" id="MU277210">
    <property type="protein sequence ID" value="KAI0061819.1"/>
    <property type="molecule type" value="Genomic_DNA"/>
</dbReference>
<organism evidence="1 2">
    <name type="scientific">Artomyces pyxidatus</name>
    <dbReference type="NCBI Taxonomy" id="48021"/>
    <lineage>
        <taxon>Eukaryota</taxon>
        <taxon>Fungi</taxon>
        <taxon>Dikarya</taxon>
        <taxon>Basidiomycota</taxon>
        <taxon>Agaricomycotina</taxon>
        <taxon>Agaricomycetes</taxon>
        <taxon>Russulales</taxon>
        <taxon>Auriscalpiaceae</taxon>
        <taxon>Artomyces</taxon>
    </lineage>
</organism>
<evidence type="ECO:0000313" key="2">
    <source>
        <dbReference type="Proteomes" id="UP000814140"/>
    </source>
</evidence>
<keyword evidence="2" id="KW-1185">Reference proteome</keyword>
<reference evidence="1" key="1">
    <citation type="submission" date="2021-03" db="EMBL/GenBank/DDBJ databases">
        <authorList>
            <consortium name="DOE Joint Genome Institute"/>
            <person name="Ahrendt S."/>
            <person name="Looney B.P."/>
            <person name="Miyauchi S."/>
            <person name="Morin E."/>
            <person name="Drula E."/>
            <person name="Courty P.E."/>
            <person name="Chicoki N."/>
            <person name="Fauchery L."/>
            <person name="Kohler A."/>
            <person name="Kuo A."/>
            <person name="Labutti K."/>
            <person name="Pangilinan J."/>
            <person name="Lipzen A."/>
            <person name="Riley R."/>
            <person name="Andreopoulos W."/>
            <person name="He G."/>
            <person name="Johnson J."/>
            <person name="Barry K.W."/>
            <person name="Grigoriev I.V."/>
            <person name="Nagy L."/>
            <person name="Hibbett D."/>
            <person name="Henrissat B."/>
            <person name="Matheny P.B."/>
            <person name="Labbe J."/>
            <person name="Martin F."/>
        </authorList>
    </citation>
    <scope>NUCLEOTIDE SEQUENCE</scope>
    <source>
        <strain evidence="1">HHB10654</strain>
    </source>
</reference>
<accession>A0ACB8SZB5</accession>
<evidence type="ECO:0000313" key="1">
    <source>
        <dbReference type="EMBL" id="KAI0061819.1"/>
    </source>
</evidence>
<protein>
    <submittedName>
        <fullName evidence="1">Uncharacterized protein</fullName>
    </submittedName>
</protein>
<dbReference type="Proteomes" id="UP000814140">
    <property type="component" value="Unassembled WGS sequence"/>
</dbReference>
<proteinExistence type="predicted"/>
<sequence length="100" mass="10839">MLCLFAHSSREQYFWPGSFLQITVALSSVSFSVILPWTSSSRCVLHLCRHLYASVLLGSSCLACPLQVLCSYVDIYPLNCIGVIVSCPAQMATCAVDSGT</sequence>
<comment type="caution">
    <text evidence="1">The sequence shown here is derived from an EMBL/GenBank/DDBJ whole genome shotgun (WGS) entry which is preliminary data.</text>
</comment>
<reference evidence="1" key="2">
    <citation type="journal article" date="2022" name="New Phytol.">
        <title>Evolutionary transition to the ectomycorrhizal habit in the genomes of a hyperdiverse lineage of mushroom-forming fungi.</title>
        <authorList>
            <person name="Looney B."/>
            <person name="Miyauchi S."/>
            <person name="Morin E."/>
            <person name="Drula E."/>
            <person name="Courty P.E."/>
            <person name="Kohler A."/>
            <person name="Kuo A."/>
            <person name="LaButti K."/>
            <person name="Pangilinan J."/>
            <person name="Lipzen A."/>
            <person name="Riley R."/>
            <person name="Andreopoulos W."/>
            <person name="He G."/>
            <person name="Johnson J."/>
            <person name="Nolan M."/>
            <person name="Tritt A."/>
            <person name="Barry K.W."/>
            <person name="Grigoriev I.V."/>
            <person name="Nagy L.G."/>
            <person name="Hibbett D."/>
            <person name="Henrissat B."/>
            <person name="Matheny P.B."/>
            <person name="Labbe J."/>
            <person name="Martin F.M."/>
        </authorList>
    </citation>
    <scope>NUCLEOTIDE SEQUENCE</scope>
    <source>
        <strain evidence="1">HHB10654</strain>
    </source>
</reference>